<protein>
    <submittedName>
        <fullName evidence="1">DUF945 domain-containing protein</fullName>
    </submittedName>
</protein>
<proteinExistence type="predicted"/>
<dbReference type="AlphaFoldDB" id="A0A4V2WL43"/>
<accession>A0A4V2WL43</accession>
<reference evidence="1 2" key="1">
    <citation type="submission" date="2019-03" db="EMBL/GenBank/DDBJ databases">
        <title>Paracraurococcus aquatilis NE82 genome sequence.</title>
        <authorList>
            <person name="Zhao Y."/>
            <person name="Du Z."/>
        </authorList>
    </citation>
    <scope>NUCLEOTIDE SEQUENCE [LARGE SCALE GENOMIC DNA]</scope>
    <source>
        <strain evidence="1 2">NE82</strain>
    </source>
</reference>
<organism evidence="1 2">
    <name type="scientific">Roseicella aquatilis</name>
    <dbReference type="NCBI Taxonomy" id="2527868"/>
    <lineage>
        <taxon>Bacteria</taxon>
        <taxon>Pseudomonadati</taxon>
        <taxon>Pseudomonadota</taxon>
        <taxon>Alphaproteobacteria</taxon>
        <taxon>Acetobacterales</taxon>
        <taxon>Roseomonadaceae</taxon>
        <taxon>Roseicella</taxon>
    </lineage>
</organism>
<dbReference type="OrthoDB" id="197873at2"/>
<keyword evidence="2" id="KW-1185">Reference proteome</keyword>
<evidence type="ECO:0000313" key="1">
    <source>
        <dbReference type="EMBL" id="TCZ61114.1"/>
    </source>
</evidence>
<dbReference type="Proteomes" id="UP000295023">
    <property type="component" value="Unassembled WGS sequence"/>
</dbReference>
<gene>
    <name evidence="1" type="ORF">EXY23_13370</name>
</gene>
<comment type="caution">
    <text evidence="1">The sequence shown here is derived from an EMBL/GenBank/DDBJ whole genome shotgun (WGS) entry which is preliminary data.</text>
</comment>
<sequence>MSFIGRTTILCSNGVTPLSDEDIRRVAPSAFATRAHESRSARYAYIPTADVIRGMRDAGFLPMAAGQARTRDGGRRGHTTHMLRFRHADARPMAERRVGQTFPEIVLLNSHDGTSAYRVMSGVFRLVCLNGMIVADREGAEVRVPHKGDVVRQVVEGSYAVLDDARRALEAAEAWQGVTLSRDEQCAFGEAARVLRFGDAEGRTRTPITVEQLLAPRRVDDAGDDLWRTFNRVQENAIRGGLTAWGRDAQNRPRRVTSREVTGIDGDVWLNRALWTLTERMAELKGAD</sequence>
<dbReference type="EMBL" id="SKBM01000011">
    <property type="protein sequence ID" value="TCZ61114.1"/>
    <property type="molecule type" value="Genomic_DNA"/>
</dbReference>
<dbReference type="Pfam" id="PF06067">
    <property type="entry name" value="DUF932"/>
    <property type="match status" value="1"/>
</dbReference>
<name>A0A4V2WL43_9PROT</name>
<evidence type="ECO:0000313" key="2">
    <source>
        <dbReference type="Proteomes" id="UP000295023"/>
    </source>
</evidence>
<dbReference type="InterPro" id="IPR026325">
    <property type="entry name" value="DUF932"/>
</dbReference>
<dbReference type="RefSeq" id="WP_132289801.1">
    <property type="nucleotide sequence ID" value="NZ_SKBM01000011.1"/>
</dbReference>